<evidence type="ECO:0000256" key="5">
    <source>
        <dbReference type="ARBA" id="ARBA00022989"/>
    </source>
</evidence>
<evidence type="ECO:0000256" key="2">
    <source>
        <dbReference type="ARBA" id="ARBA00006464"/>
    </source>
</evidence>
<dbReference type="EMBL" id="AWQQ01000116">
    <property type="protein sequence ID" value="PHJ37145.1"/>
    <property type="molecule type" value="Genomic_DNA"/>
</dbReference>
<feature type="transmembrane region" description="Helical" evidence="7">
    <location>
        <begin position="134"/>
        <end position="153"/>
    </location>
</feature>
<evidence type="ECO:0000256" key="6">
    <source>
        <dbReference type="ARBA" id="ARBA00023136"/>
    </source>
</evidence>
<evidence type="ECO:0000256" key="1">
    <source>
        <dbReference type="ARBA" id="ARBA00004141"/>
    </source>
</evidence>
<dbReference type="Proteomes" id="UP000222564">
    <property type="component" value="Unassembled WGS sequence"/>
</dbReference>
<comment type="similarity">
    <text evidence="2">Belongs to the bacterial sugar transferase family.</text>
</comment>
<organism evidence="9 10">
    <name type="scientific">Desulforamulus profundi</name>
    <dbReference type="NCBI Taxonomy" id="1383067"/>
    <lineage>
        <taxon>Bacteria</taxon>
        <taxon>Bacillati</taxon>
        <taxon>Bacillota</taxon>
        <taxon>Clostridia</taxon>
        <taxon>Eubacteriales</taxon>
        <taxon>Peptococcaceae</taxon>
        <taxon>Desulforamulus</taxon>
    </lineage>
</organism>
<dbReference type="Pfam" id="PF02397">
    <property type="entry name" value="Bac_transf"/>
    <property type="match status" value="1"/>
</dbReference>
<evidence type="ECO:0000259" key="8">
    <source>
        <dbReference type="Pfam" id="PF02397"/>
    </source>
</evidence>
<dbReference type="InterPro" id="IPR003362">
    <property type="entry name" value="Bact_transf"/>
</dbReference>
<evidence type="ECO:0000256" key="4">
    <source>
        <dbReference type="ARBA" id="ARBA00022692"/>
    </source>
</evidence>
<feature type="transmembrane region" description="Helical" evidence="7">
    <location>
        <begin position="310"/>
        <end position="334"/>
    </location>
</feature>
<dbReference type="GO" id="GO:0005886">
    <property type="term" value="C:plasma membrane"/>
    <property type="evidence" value="ECO:0007669"/>
    <property type="project" value="InterPro"/>
</dbReference>
<dbReference type="PANTHER" id="PTHR30576">
    <property type="entry name" value="COLANIC BIOSYNTHESIS UDP-GLUCOSE LIPID CARRIER TRANSFERASE"/>
    <property type="match status" value="1"/>
</dbReference>
<evidence type="ECO:0000256" key="3">
    <source>
        <dbReference type="ARBA" id="ARBA00022679"/>
    </source>
</evidence>
<protein>
    <submittedName>
        <fullName evidence="9">UDP-phosphate galactose phosphotransferase</fullName>
    </submittedName>
</protein>
<dbReference type="SUPFAM" id="SSF51735">
    <property type="entry name" value="NAD(P)-binding Rossmann-fold domains"/>
    <property type="match status" value="1"/>
</dbReference>
<evidence type="ECO:0000256" key="7">
    <source>
        <dbReference type="SAM" id="Phobius"/>
    </source>
</evidence>
<dbReference type="PANTHER" id="PTHR30576:SF10">
    <property type="entry name" value="SLL5057 PROTEIN"/>
    <property type="match status" value="1"/>
</dbReference>
<accession>A0A2C6MC88</accession>
<comment type="subcellular location">
    <subcellularLocation>
        <location evidence="1">Membrane</location>
        <topology evidence="1">Multi-pass membrane protein</topology>
    </subcellularLocation>
</comment>
<dbReference type="GO" id="GO:0016780">
    <property type="term" value="F:phosphotransferase activity, for other substituted phosphate groups"/>
    <property type="evidence" value="ECO:0007669"/>
    <property type="project" value="TreeGrafter"/>
</dbReference>
<keyword evidence="6 7" id="KW-0472">Membrane</keyword>
<reference evidence="9 10" key="1">
    <citation type="submission" date="2013-09" db="EMBL/GenBank/DDBJ databases">
        <title>Biodegradation of hydrocarbons in the deep terrestrial subsurface : characterization of a microbial consortium composed of two Desulfotomaculum species originating from a deep geological formation.</title>
        <authorList>
            <person name="Aullo T."/>
            <person name="Berlendis S."/>
            <person name="Lascourreges J.-F."/>
            <person name="Dessort D."/>
            <person name="Saint-Laurent S."/>
            <person name="Schraauwers B."/>
            <person name="Mas J."/>
            <person name="Magot M."/>
            <person name="Ranchou-Peyruse A."/>
        </authorList>
    </citation>
    <scope>NUCLEOTIDE SEQUENCE [LARGE SCALE GENOMIC DNA]</scope>
    <source>
        <strain evidence="9 10">Bs107</strain>
    </source>
</reference>
<dbReference type="NCBIfam" id="TIGR03025">
    <property type="entry name" value="EPS_sugtrans"/>
    <property type="match status" value="1"/>
</dbReference>
<keyword evidence="10" id="KW-1185">Reference proteome</keyword>
<keyword evidence="3 9" id="KW-0808">Transferase</keyword>
<sequence>MTGDPAVKRAVEMSFPSYVPTGGTSPAARGLLAVPALVLLDALAIGSSLLIAYAARTYVLPKILPGFFRPELLDNTLQNLWWLPLVLISCMAYEDLYQKRMPFWKEAERILKSCTLAMIFSISLLYLAKMTGEISRTLVIITWSATIALLPFFRYFGKRLLVKLNIWSRPVIIVGAGKTGELIVQALTRESTMGYEIIGLLDDNKELTGLVNPHSEAVIPILGTFDDAERIISATRVQEIIVAAPGLPPKQLVELTNRLQPMVNNVMLVPDLFGLAMNGIEVEYFFDEQALLLNVKNKLKSTLNRSIKRAFDLVVGFTLLLLCMPAMLLIAAAVKLDSQGPAFFAQERLGQGGFAFTCYKFRTMYAEGDKVLKKYLRTNRQAREEWQAYNKLKNYDPRVTRVGSLLRRFSLDELPQLINVICGEMSLVGPRPYLPRERKQMGAWAHDIQVAKPGITGLWQVSGRNEIDFEGRLKLDTWYVRNWSLWLDIILLIKTIKVVIKREGAY</sequence>
<name>A0A2C6MC88_9FIRM</name>
<dbReference type="InterPro" id="IPR017472">
    <property type="entry name" value="Undecaprenyl-P_galact_Ptfrase"/>
</dbReference>
<dbReference type="AlphaFoldDB" id="A0A2C6MC88"/>
<gene>
    <name evidence="9" type="ORF">P378_18435</name>
</gene>
<feature type="transmembrane region" description="Helical" evidence="7">
    <location>
        <begin position="109"/>
        <end position="128"/>
    </location>
</feature>
<feature type="transmembrane region" description="Helical" evidence="7">
    <location>
        <begin position="31"/>
        <end position="55"/>
    </location>
</feature>
<evidence type="ECO:0000313" key="9">
    <source>
        <dbReference type="EMBL" id="PHJ37145.1"/>
    </source>
</evidence>
<dbReference type="NCBIfam" id="TIGR03022">
    <property type="entry name" value="WbaP_sugtrans"/>
    <property type="match status" value="1"/>
</dbReference>
<comment type="caution">
    <text evidence="9">The sequence shown here is derived from an EMBL/GenBank/DDBJ whole genome shotgun (WGS) entry which is preliminary data.</text>
</comment>
<feature type="domain" description="Bacterial sugar transferase" evidence="8">
    <location>
        <begin position="308"/>
        <end position="501"/>
    </location>
</feature>
<dbReference type="Pfam" id="PF13727">
    <property type="entry name" value="CoA_binding_3"/>
    <property type="match status" value="1"/>
</dbReference>
<keyword evidence="5 7" id="KW-1133">Transmembrane helix</keyword>
<evidence type="ECO:0000313" key="10">
    <source>
        <dbReference type="Proteomes" id="UP000222564"/>
    </source>
</evidence>
<dbReference type="Gene3D" id="3.40.50.720">
    <property type="entry name" value="NAD(P)-binding Rossmann-like Domain"/>
    <property type="match status" value="1"/>
</dbReference>
<dbReference type="InterPro" id="IPR017475">
    <property type="entry name" value="EPS_sugar_tfrase"/>
</dbReference>
<keyword evidence="4 7" id="KW-0812">Transmembrane</keyword>
<dbReference type="InterPro" id="IPR036291">
    <property type="entry name" value="NAD(P)-bd_dom_sf"/>
</dbReference>
<dbReference type="GO" id="GO:0000271">
    <property type="term" value="P:polysaccharide biosynthetic process"/>
    <property type="evidence" value="ECO:0007669"/>
    <property type="project" value="InterPro"/>
</dbReference>
<proteinExistence type="inferred from homology"/>